<accession>A0AAV4QJC4</accession>
<evidence type="ECO:0000313" key="1">
    <source>
        <dbReference type="EMBL" id="GIY09046.1"/>
    </source>
</evidence>
<dbReference type="Proteomes" id="UP001054837">
    <property type="component" value="Unassembled WGS sequence"/>
</dbReference>
<name>A0AAV4QJC4_9ARAC</name>
<evidence type="ECO:0000313" key="2">
    <source>
        <dbReference type="Proteomes" id="UP001054837"/>
    </source>
</evidence>
<dbReference type="EMBL" id="BPLQ01004579">
    <property type="protein sequence ID" value="GIY09046.1"/>
    <property type="molecule type" value="Genomic_DNA"/>
</dbReference>
<gene>
    <name evidence="1" type="ORF">CDAR_234091</name>
</gene>
<comment type="caution">
    <text evidence="1">The sequence shown here is derived from an EMBL/GenBank/DDBJ whole genome shotgun (WGS) entry which is preliminary data.</text>
</comment>
<protein>
    <submittedName>
        <fullName evidence="1">Uncharacterized protein</fullName>
    </submittedName>
</protein>
<dbReference type="AlphaFoldDB" id="A0AAV4QJC4"/>
<proteinExistence type="predicted"/>
<keyword evidence="2" id="KW-1185">Reference proteome</keyword>
<organism evidence="1 2">
    <name type="scientific">Caerostris darwini</name>
    <dbReference type="NCBI Taxonomy" id="1538125"/>
    <lineage>
        <taxon>Eukaryota</taxon>
        <taxon>Metazoa</taxon>
        <taxon>Ecdysozoa</taxon>
        <taxon>Arthropoda</taxon>
        <taxon>Chelicerata</taxon>
        <taxon>Arachnida</taxon>
        <taxon>Araneae</taxon>
        <taxon>Araneomorphae</taxon>
        <taxon>Entelegynae</taxon>
        <taxon>Araneoidea</taxon>
        <taxon>Araneidae</taxon>
        <taxon>Caerostris</taxon>
    </lineage>
</organism>
<sequence length="95" mass="10745">MGAQGKASYGREKERLKLIEIPKMFLPLNCQRESSCKCDGHQCPKSREIPRENSSMAFSEECLLYELCSLIFGFHGIMEVRCVIWSNVSGLERGG</sequence>
<reference evidence="1 2" key="1">
    <citation type="submission" date="2021-06" db="EMBL/GenBank/DDBJ databases">
        <title>Caerostris darwini draft genome.</title>
        <authorList>
            <person name="Kono N."/>
            <person name="Arakawa K."/>
        </authorList>
    </citation>
    <scope>NUCLEOTIDE SEQUENCE [LARGE SCALE GENOMIC DNA]</scope>
</reference>